<sequence>SCRKHIIGIFSKSPEYSFLWLKSVLTSAENFKNLVQDVRLFHSVKGQKTLREISQCTIMILYHTKKHGEAKVTDVVGAPYTEELRYISKAVGQEKTIVVIDDMEKNRSAEKMKILKEQPSIQRLARDLFLFGRKEKDQTMERQRLEEKLGTFSASITRT</sequence>
<feature type="non-terminal residue" evidence="1">
    <location>
        <position position="1"/>
    </location>
</feature>
<evidence type="ECO:0000313" key="2">
    <source>
        <dbReference type="Proteomes" id="UP000824782"/>
    </source>
</evidence>
<protein>
    <submittedName>
        <fullName evidence="1">Uncharacterized protein</fullName>
    </submittedName>
</protein>
<dbReference type="AlphaFoldDB" id="A0AAV6YG46"/>
<dbReference type="EMBL" id="WNYA01043129">
    <property type="protein sequence ID" value="KAG8536464.1"/>
    <property type="molecule type" value="Genomic_DNA"/>
</dbReference>
<gene>
    <name evidence="1" type="ORF">GDO81_026302</name>
</gene>
<comment type="caution">
    <text evidence="1">The sequence shown here is derived from an EMBL/GenBank/DDBJ whole genome shotgun (WGS) entry which is preliminary data.</text>
</comment>
<feature type="non-terminal residue" evidence="1">
    <location>
        <position position="159"/>
    </location>
</feature>
<reference evidence="1" key="1">
    <citation type="thesis" date="2020" institute="ProQuest LLC" country="789 East Eisenhower Parkway, Ann Arbor, MI, USA">
        <title>Comparative Genomics and Chromosome Evolution.</title>
        <authorList>
            <person name="Mudd A.B."/>
        </authorList>
    </citation>
    <scope>NUCLEOTIDE SEQUENCE</scope>
    <source>
        <strain evidence="1">237g6f4</strain>
        <tissue evidence="1">Blood</tissue>
    </source>
</reference>
<organism evidence="1 2">
    <name type="scientific">Engystomops pustulosus</name>
    <name type="common">Tungara frog</name>
    <name type="synonym">Physalaemus pustulosus</name>
    <dbReference type="NCBI Taxonomy" id="76066"/>
    <lineage>
        <taxon>Eukaryota</taxon>
        <taxon>Metazoa</taxon>
        <taxon>Chordata</taxon>
        <taxon>Craniata</taxon>
        <taxon>Vertebrata</taxon>
        <taxon>Euteleostomi</taxon>
        <taxon>Amphibia</taxon>
        <taxon>Batrachia</taxon>
        <taxon>Anura</taxon>
        <taxon>Neobatrachia</taxon>
        <taxon>Hyloidea</taxon>
        <taxon>Leptodactylidae</taxon>
        <taxon>Leiuperinae</taxon>
        <taxon>Engystomops</taxon>
    </lineage>
</organism>
<accession>A0AAV6YG46</accession>
<dbReference type="Proteomes" id="UP000824782">
    <property type="component" value="Unassembled WGS sequence"/>
</dbReference>
<evidence type="ECO:0000313" key="1">
    <source>
        <dbReference type="EMBL" id="KAG8536464.1"/>
    </source>
</evidence>
<keyword evidence="2" id="KW-1185">Reference proteome</keyword>
<name>A0AAV6YG46_ENGPU</name>
<proteinExistence type="predicted"/>